<dbReference type="AlphaFoldDB" id="A0A4Y2H355"/>
<name>A0A4Y2H355_ARAVE</name>
<organism evidence="1 2">
    <name type="scientific">Araneus ventricosus</name>
    <name type="common">Orbweaver spider</name>
    <name type="synonym">Epeira ventricosa</name>
    <dbReference type="NCBI Taxonomy" id="182803"/>
    <lineage>
        <taxon>Eukaryota</taxon>
        <taxon>Metazoa</taxon>
        <taxon>Ecdysozoa</taxon>
        <taxon>Arthropoda</taxon>
        <taxon>Chelicerata</taxon>
        <taxon>Arachnida</taxon>
        <taxon>Araneae</taxon>
        <taxon>Araneomorphae</taxon>
        <taxon>Entelegynae</taxon>
        <taxon>Araneoidea</taxon>
        <taxon>Araneidae</taxon>
        <taxon>Araneus</taxon>
    </lineage>
</organism>
<evidence type="ECO:0000313" key="1">
    <source>
        <dbReference type="EMBL" id="GBM59599.1"/>
    </source>
</evidence>
<keyword evidence="2" id="KW-1185">Reference proteome</keyword>
<sequence length="127" mass="15296">MKRRLRTVLDLLHPDLFENRKRKNEELLDQRLSKDKLRSFSPNDAVYIKNHSSGQLRFQGQLLKKRIHFPTELLLRMKLKGIQLFLRPLQRYRPAKTLQFSRVILQLKSKLLRRLLMNPIKVDLDEP</sequence>
<proteinExistence type="predicted"/>
<accession>A0A4Y2H355</accession>
<dbReference type="Proteomes" id="UP000499080">
    <property type="component" value="Unassembled WGS sequence"/>
</dbReference>
<dbReference type="OrthoDB" id="10057092at2759"/>
<evidence type="ECO:0000313" key="2">
    <source>
        <dbReference type="Proteomes" id="UP000499080"/>
    </source>
</evidence>
<reference evidence="1 2" key="1">
    <citation type="journal article" date="2019" name="Sci. Rep.">
        <title>Orb-weaving spider Araneus ventricosus genome elucidates the spidroin gene catalogue.</title>
        <authorList>
            <person name="Kono N."/>
            <person name="Nakamura H."/>
            <person name="Ohtoshi R."/>
            <person name="Moran D.A.P."/>
            <person name="Shinohara A."/>
            <person name="Yoshida Y."/>
            <person name="Fujiwara M."/>
            <person name="Mori M."/>
            <person name="Tomita M."/>
            <person name="Arakawa K."/>
        </authorList>
    </citation>
    <scope>NUCLEOTIDE SEQUENCE [LARGE SCALE GENOMIC DNA]</scope>
</reference>
<comment type="caution">
    <text evidence="1">The sequence shown here is derived from an EMBL/GenBank/DDBJ whole genome shotgun (WGS) entry which is preliminary data.</text>
</comment>
<protein>
    <submittedName>
        <fullName evidence="1">Uncharacterized protein</fullName>
    </submittedName>
</protein>
<dbReference type="EMBL" id="BGPR01001690">
    <property type="protein sequence ID" value="GBM59599.1"/>
    <property type="molecule type" value="Genomic_DNA"/>
</dbReference>
<gene>
    <name evidence="1" type="ORF">AVEN_36509_1</name>
</gene>